<dbReference type="InterPro" id="IPR050369">
    <property type="entry name" value="RBOH/FRE"/>
</dbReference>
<proteinExistence type="predicted"/>
<name>A0A6N2ME23_SALVM</name>
<dbReference type="EMBL" id="CAADRP010001774">
    <property type="protein sequence ID" value="VFU51865.1"/>
    <property type="molecule type" value="Genomic_DNA"/>
</dbReference>
<evidence type="ECO:0000313" key="8">
    <source>
        <dbReference type="EMBL" id="VFU51865.1"/>
    </source>
</evidence>
<dbReference type="InterPro" id="IPR013130">
    <property type="entry name" value="Fe3_Rdtase_TM_dom"/>
</dbReference>
<accession>A0A6N2ME23</accession>
<evidence type="ECO:0000256" key="1">
    <source>
        <dbReference type="ARBA" id="ARBA00004141"/>
    </source>
</evidence>
<evidence type="ECO:0000256" key="2">
    <source>
        <dbReference type="ARBA" id="ARBA00022692"/>
    </source>
</evidence>
<keyword evidence="4" id="KW-0560">Oxidoreductase</keyword>
<keyword evidence="3 6" id="KW-1133">Transmembrane helix</keyword>
<dbReference type="GO" id="GO:0005886">
    <property type="term" value="C:plasma membrane"/>
    <property type="evidence" value="ECO:0007669"/>
    <property type="project" value="TreeGrafter"/>
</dbReference>
<dbReference type="AlphaFoldDB" id="A0A6N2ME23"/>
<evidence type="ECO:0000256" key="6">
    <source>
        <dbReference type="SAM" id="Phobius"/>
    </source>
</evidence>
<feature type="transmembrane region" description="Helical" evidence="6">
    <location>
        <begin position="59"/>
        <end position="78"/>
    </location>
</feature>
<evidence type="ECO:0000256" key="3">
    <source>
        <dbReference type="ARBA" id="ARBA00022989"/>
    </source>
</evidence>
<dbReference type="Pfam" id="PF01794">
    <property type="entry name" value="Ferric_reduct"/>
    <property type="match status" value="1"/>
</dbReference>
<evidence type="ECO:0000256" key="4">
    <source>
        <dbReference type="ARBA" id="ARBA00023002"/>
    </source>
</evidence>
<evidence type="ECO:0000259" key="7">
    <source>
        <dbReference type="Pfam" id="PF01794"/>
    </source>
</evidence>
<organism evidence="8">
    <name type="scientific">Salix viminalis</name>
    <name type="common">Common osier</name>
    <name type="synonym">Basket willow</name>
    <dbReference type="NCBI Taxonomy" id="40686"/>
    <lineage>
        <taxon>Eukaryota</taxon>
        <taxon>Viridiplantae</taxon>
        <taxon>Streptophyta</taxon>
        <taxon>Embryophyta</taxon>
        <taxon>Tracheophyta</taxon>
        <taxon>Spermatophyta</taxon>
        <taxon>Magnoliopsida</taxon>
        <taxon>eudicotyledons</taxon>
        <taxon>Gunneridae</taxon>
        <taxon>Pentapetalae</taxon>
        <taxon>rosids</taxon>
        <taxon>fabids</taxon>
        <taxon>Malpighiales</taxon>
        <taxon>Salicaceae</taxon>
        <taxon>Saliceae</taxon>
        <taxon>Salix</taxon>
    </lineage>
</organism>
<dbReference type="GO" id="GO:0000293">
    <property type="term" value="F:ferric-chelate reductase activity"/>
    <property type="evidence" value="ECO:0007669"/>
    <property type="project" value="TreeGrafter"/>
</dbReference>
<keyword evidence="2 6" id="KW-0812">Transmembrane</keyword>
<sequence>MLSVNSFGRWQAKLDSASLSLGLLGNICLALLFLPVARGSSLLPLLGLPSEACVKYHMWLGHTVLVFFTAHGLGYIIMGSRKITFQR</sequence>
<protein>
    <recommendedName>
        <fullName evidence="7">Ferric oxidoreductase domain-containing protein</fullName>
    </recommendedName>
</protein>
<gene>
    <name evidence="8" type="ORF">SVIM_LOCUS352310</name>
</gene>
<reference evidence="8" key="1">
    <citation type="submission" date="2019-03" db="EMBL/GenBank/DDBJ databases">
        <authorList>
            <person name="Mank J."/>
            <person name="Almeida P."/>
        </authorList>
    </citation>
    <scope>NUCLEOTIDE SEQUENCE</scope>
    <source>
        <strain evidence="8">78183</strain>
    </source>
</reference>
<dbReference type="PANTHER" id="PTHR11972">
    <property type="entry name" value="NADPH OXIDASE"/>
    <property type="match status" value="1"/>
</dbReference>
<feature type="domain" description="Ferric oxidoreductase" evidence="7">
    <location>
        <begin position="21"/>
        <end position="81"/>
    </location>
</feature>
<keyword evidence="5 6" id="KW-0472">Membrane</keyword>
<dbReference type="PANTHER" id="PTHR11972:SF41">
    <property type="entry name" value="FERRIC REDUCTION OXIDASE 2"/>
    <property type="match status" value="1"/>
</dbReference>
<feature type="transmembrane region" description="Helical" evidence="6">
    <location>
        <begin position="21"/>
        <end position="39"/>
    </location>
</feature>
<comment type="subcellular location">
    <subcellularLocation>
        <location evidence="1">Membrane</location>
        <topology evidence="1">Multi-pass membrane protein</topology>
    </subcellularLocation>
</comment>
<evidence type="ECO:0000256" key="5">
    <source>
        <dbReference type="ARBA" id="ARBA00023136"/>
    </source>
</evidence>